<accession>A0AAV3QBD6</accession>
<evidence type="ECO:0000313" key="1">
    <source>
        <dbReference type="EMBL" id="GAA0160543.1"/>
    </source>
</evidence>
<evidence type="ECO:0008006" key="3">
    <source>
        <dbReference type="Google" id="ProtNLM"/>
    </source>
</evidence>
<dbReference type="PANTHER" id="PTHR33240:SF15">
    <property type="entry name" value="GAG-PRO-LIKE PROTEIN"/>
    <property type="match status" value="1"/>
</dbReference>
<dbReference type="EMBL" id="BAABME010003915">
    <property type="protein sequence ID" value="GAA0160543.1"/>
    <property type="molecule type" value="Genomic_DNA"/>
</dbReference>
<proteinExistence type="predicted"/>
<name>A0AAV3QBD6_LITER</name>
<evidence type="ECO:0000313" key="2">
    <source>
        <dbReference type="Proteomes" id="UP001454036"/>
    </source>
</evidence>
<reference evidence="1 2" key="1">
    <citation type="submission" date="2024-01" db="EMBL/GenBank/DDBJ databases">
        <title>The complete chloroplast genome sequence of Lithospermum erythrorhizon: insights into the phylogenetic relationship among Boraginaceae species and the maternal lineages of purple gromwells.</title>
        <authorList>
            <person name="Okada T."/>
            <person name="Watanabe K."/>
        </authorList>
    </citation>
    <scope>NUCLEOTIDE SEQUENCE [LARGE SCALE GENOMIC DNA]</scope>
</reference>
<comment type="caution">
    <text evidence="1">The sequence shown here is derived from an EMBL/GenBank/DDBJ whole genome shotgun (WGS) entry which is preliminary data.</text>
</comment>
<keyword evidence="2" id="KW-1185">Reference proteome</keyword>
<protein>
    <recommendedName>
        <fullName evidence="3">Peptidase A2 domain-containing protein</fullName>
    </recommendedName>
</protein>
<dbReference type="InterPro" id="IPR021109">
    <property type="entry name" value="Peptidase_aspartic_dom_sf"/>
</dbReference>
<gene>
    <name evidence="1" type="ORF">LIER_17077</name>
</gene>
<organism evidence="1 2">
    <name type="scientific">Lithospermum erythrorhizon</name>
    <name type="common">Purple gromwell</name>
    <name type="synonym">Lithospermum officinale var. erythrorhizon</name>
    <dbReference type="NCBI Taxonomy" id="34254"/>
    <lineage>
        <taxon>Eukaryota</taxon>
        <taxon>Viridiplantae</taxon>
        <taxon>Streptophyta</taxon>
        <taxon>Embryophyta</taxon>
        <taxon>Tracheophyta</taxon>
        <taxon>Spermatophyta</taxon>
        <taxon>Magnoliopsida</taxon>
        <taxon>eudicotyledons</taxon>
        <taxon>Gunneridae</taxon>
        <taxon>Pentapetalae</taxon>
        <taxon>asterids</taxon>
        <taxon>lamiids</taxon>
        <taxon>Boraginales</taxon>
        <taxon>Boraginaceae</taxon>
        <taxon>Boraginoideae</taxon>
        <taxon>Lithospermeae</taxon>
        <taxon>Lithospermum</taxon>
    </lineage>
</organism>
<dbReference type="PANTHER" id="PTHR33240">
    <property type="entry name" value="OS08G0508500 PROTEIN"/>
    <property type="match status" value="1"/>
</dbReference>
<dbReference type="Proteomes" id="UP001454036">
    <property type="component" value="Unassembled WGS sequence"/>
</dbReference>
<dbReference type="Gene3D" id="2.40.70.10">
    <property type="entry name" value="Acid Proteases"/>
    <property type="match status" value="1"/>
</dbReference>
<sequence>MLVDTGSSVDPLDILFLDAYLKLGISRAQIRPVATSLVGFTGDAVSPLGVSNLMVTMGKYSQHASRMVEFPIVDMADGAYHGSIGRPTLSQFEAIVSPIHLKMKFHTRHGTGEIQGIQEKARKCYLASTKQIKAQMEVGSTSRGTEGLRDCNVYTLAVVDEKMETGRPREEIRSILFKWRGPKRDPTLGT</sequence>
<dbReference type="AlphaFoldDB" id="A0AAV3QBD6"/>